<dbReference type="OrthoDB" id="1441026at2"/>
<proteinExistence type="predicted"/>
<evidence type="ECO:0000313" key="2">
    <source>
        <dbReference type="Proteomes" id="UP000323720"/>
    </source>
</evidence>
<dbReference type="AlphaFoldDB" id="A0A5D0QVE6"/>
<dbReference type="PROSITE" id="PS51257">
    <property type="entry name" value="PROKAR_LIPOPROTEIN"/>
    <property type="match status" value="1"/>
</dbReference>
<sequence>MKYTSLIILLVFAITFAACDGRDRLEKTPQEILKETKLLDSFSTKTVFIPQTYTEIKTDTILNNGFRIKIKTYSDLENNLVDSIKIDSITTKTFYREFISEVTVFKDEKEIFNKTVDKSFFNTENESLNEDLKMMTLLSVAVENSPDLALKELEEAQISFYYNHIKGDYKLQYTLRIKPNGKFIVSNFEN</sequence>
<dbReference type="EMBL" id="VSKK01000007">
    <property type="protein sequence ID" value="TYB73167.1"/>
    <property type="molecule type" value="Genomic_DNA"/>
</dbReference>
<dbReference type="Proteomes" id="UP000323720">
    <property type="component" value="Unassembled WGS sequence"/>
</dbReference>
<gene>
    <name evidence="1" type="ORF">ES674_15065</name>
</gene>
<protein>
    <recommendedName>
        <fullName evidence="3">DUF4738 domain-containing protein</fullName>
    </recommendedName>
</protein>
<keyword evidence="2" id="KW-1185">Reference proteome</keyword>
<evidence type="ECO:0008006" key="3">
    <source>
        <dbReference type="Google" id="ProtNLM"/>
    </source>
</evidence>
<accession>A0A5D0QVE6</accession>
<evidence type="ECO:0000313" key="1">
    <source>
        <dbReference type="EMBL" id="TYB73167.1"/>
    </source>
</evidence>
<reference evidence="1 2" key="1">
    <citation type="submission" date="2019-08" db="EMBL/GenBank/DDBJ databases">
        <title>Genomes of Antarctic Bizionia species.</title>
        <authorList>
            <person name="Bowman J.P."/>
        </authorList>
    </citation>
    <scope>NUCLEOTIDE SEQUENCE [LARGE SCALE GENOMIC DNA]</scope>
    <source>
        <strain evidence="1 2">ADA-4</strain>
    </source>
</reference>
<organism evidence="1 2">
    <name type="scientific">Bizionia myxarmorum</name>
    <dbReference type="NCBI Taxonomy" id="291186"/>
    <lineage>
        <taxon>Bacteria</taxon>
        <taxon>Pseudomonadati</taxon>
        <taxon>Bacteroidota</taxon>
        <taxon>Flavobacteriia</taxon>
        <taxon>Flavobacteriales</taxon>
        <taxon>Flavobacteriaceae</taxon>
        <taxon>Bizionia</taxon>
    </lineage>
</organism>
<comment type="caution">
    <text evidence="1">The sequence shown here is derived from an EMBL/GenBank/DDBJ whole genome shotgun (WGS) entry which is preliminary data.</text>
</comment>
<name>A0A5D0QVE6_9FLAO</name>
<dbReference type="RefSeq" id="WP_148405433.1">
    <property type="nucleotide sequence ID" value="NZ_VSKK01000007.1"/>
</dbReference>